<evidence type="ECO:0000313" key="2">
    <source>
        <dbReference type="Proteomes" id="UP000324222"/>
    </source>
</evidence>
<dbReference type="Proteomes" id="UP000324222">
    <property type="component" value="Unassembled WGS sequence"/>
</dbReference>
<protein>
    <submittedName>
        <fullName evidence="1">Uncharacterized protein</fullName>
    </submittedName>
</protein>
<reference evidence="1 2" key="1">
    <citation type="submission" date="2019-05" db="EMBL/GenBank/DDBJ databases">
        <title>Another draft genome of Portunus trituberculatus and its Hox gene families provides insights of decapod evolution.</title>
        <authorList>
            <person name="Jeong J.-H."/>
            <person name="Song I."/>
            <person name="Kim S."/>
            <person name="Choi T."/>
            <person name="Kim D."/>
            <person name="Ryu S."/>
            <person name="Kim W."/>
        </authorList>
    </citation>
    <scope>NUCLEOTIDE SEQUENCE [LARGE SCALE GENOMIC DNA]</scope>
    <source>
        <tissue evidence="1">Muscle</tissue>
    </source>
</reference>
<dbReference type="EMBL" id="VSRR010000711">
    <property type="protein sequence ID" value="MPC18794.1"/>
    <property type="molecule type" value="Genomic_DNA"/>
</dbReference>
<evidence type="ECO:0000313" key="1">
    <source>
        <dbReference type="EMBL" id="MPC18794.1"/>
    </source>
</evidence>
<dbReference type="AlphaFoldDB" id="A0A5B7DBQ9"/>
<proteinExistence type="predicted"/>
<keyword evidence="2" id="KW-1185">Reference proteome</keyword>
<accession>A0A5B7DBQ9</accession>
<gene>
    <name evidence="1" type="ORF">E2C01_011688</name>
</gene>
<sequence>MPSPAVPGPSKEFSGLGGVSVCVASLPSLALGGRRVQSSAVSGSSSDSSGFRGVSFSAASLPAVAPAASMVQTPAVSGASREFSGLGGMSLRAAPLPGVAPGLSGLQAPTDPVSSMAGPGVSGLSLCAVSRSGKASGVCGESAPAGPVSSLGLVGGGETGLHAAPLPGGLPGDGPRSPLALEVCREQPSCSLGISNPASAKFALPRRWASRAERWYTPGDSCGSPPLNDELLHLVENKDLSVSLPWCMATQIEGILSTLVDITSWTDQVLGALAGLSSAVPQRGLECLGALAKANLDIMQPCEVLHLRMMLRR</sequence>
<name>A0A5B7DBQ9_PORTR</name>
<comment type="caution">
    <text evidence="1">The sequence shown here is derived from an EMBL/GenBank/DDBJ whole genome shotgun (WGS) entry which is preliminary data.</text>
</comment>
<organism evidence="1 2">
    <name type="scientific">Portunus trituberculatus</name>
    <name type="common">Swimming crab</name>
    <name type="synonym">Neptunus trituberculatus</name>
    <dbReference type="NCBI Taxonomy" id="210409"/>
    <lineage>
        <taxon>Eukaryota</taxon>
        <taxon>Metazoa</taxon>
        <taxon>Ecdysozoa</taxon>
        <taxon>Arthropoda</taxon>
        <taxon>Crustacea</taxon>
        <taxon>Multicrustacea</taxon>
        <taxon>Malacostraca</taxon>
        <taxon>Eumalacostraca</taxon>
        <taxon>Eucarida</taxon>
        <taxon>Decapoda</taxon>
        <taxon>Pleocyemata</taxon>
        <taxon>Brachyura</taxon>
        <taxon>Eubrachyura</taxon>
        <taxon>Portunoidea</taxon>
        <taxon>Portunidae</taxon>
        <taxon>Portuninae</taxon>
        <taxon>Portunus</taxon>
    </lineage>
</organism>